<gene>
    <name evidence="1" type="ORF">DN051_02215</name>
</gene>
<organism evidence="1 2">
    <name type="scientific">Streptomyces cadmiisoli</name>
    <dbReference type="NCBI Taxonomy" id="2184053"/>
    <lineage>
        <taxon>Bacteria</taxon>
        <taxon>Bacillati</taxon>
        <taxon>Actinomycetota</taxon>
        <taxon>Actinomycetes</taxon>
        <taxon>Kitasatosporales</taxon>
        <taxon>Streptomycetaceae</taxon>
        <taxon>Streptomyces</taxon>
        <taxon>Streptomyces aurantiacus group</taxon>
    </lineage>
</organism>
<dbReference type="AlphaFoldDB" id="A0A2Z4IRK7"/>
<accession>A0A2Z4IRK7</accession>
<reference evidence="1 2" key="1">
    <citation type="journal article" date="2019" name="Int. J. Syst. Evol. Microbiol.">
        <title>Streptomyces cadmiisoli sp. nov., a novel actinomycete isolated from cadmium-contaminated soil.</title>
        <authorList>
            <person name="Li K."/>
            <person name="Tang X."/>
            <person name="Zhao J."/>
            <person name="Guo Y."/>
            <person name="Tang Y."/>
            <person name="Gao J."/>
        </authorList>
    </citation>
    <scope>NUCLEOTIDE SEQUENCE [LARGE SCALE GENOMIC DNA]</scope>
    <source>
        <strain evidence="1 2">ZFG47</strain>
    </source>
</reference>
<keyword evidence="2" id="KW-1185">Reference proteome</keyword>
<dbReference type="Proteomes" id="UP000249616">
    <property type="component" value="Chromosome"/>
</dbReference>
<name>A0A2Z4IRK7_9ACTN</name>
<proteinExistence type="predicted"/>
<sequence>MRGVLFGTALERGLPAGLHGLGQNSEVGVSFVRAQQHDGQQGPGLGQLWSVAGRLAGGCYCAVEAARVVRAGVLAQQGARQGQLGVGGSLGRSPGYRDSALSPGDRLAVQRDICVGFACQAGCLCEVGQVCRQVGGLCACRPDGCLRRVHGFGQVAAVPSDVVQADEFGHSG</sequence>
<evidence type="ECO:0000313" key="1">
    <source>
        <dbReference type="EMBL" id="AWW35622.1"/>
    </source>
</evidence>
<evidence type="ECO:0000313" key="2">
    <source>
        <dbReference type="Proteomes" id="UP000249616"/>
    </source>
</evidence>
<protein>
    <submittedName>
        <fullName evidence="1">Uncharacterized protein</fullName>
    </submittedName>
</protein>
<dbReference type="KEGG" id="scad:DN051_02215"/>
<dbReference type="EMBL" id="CP030073">
    <property type="protein sequence ID" value="AWW35622.1"/>
    <property type="molecule type" value="Genomic_DNA"/>
</dbReference>